<feature type="compositionally biased region" description="Basic and acidic residues" evidence="1">
    <location>
        <begin position="28"/>
        <end position="42"/>
    </location>
</feature>
<proteinExistence type="predicted"/>
<reference evidence="3" key="3">
    <citation type="submission" date="2020-12" db="UniProtKB">
        <authorList>
            <consortium name="EnsemblPlants"/>
        </authorList>
    </citation>
    <scope>IDENTIFICATION</scope>
</reference>
<dbReference type="EnsemblPlants" id="Pp3c3_13960V3.2">
    <property type="protein sequence ID" value="PAC:32941243.CDS.1"/>
    <property type="gene ID" value="Pp3c3_13960"/>
</dbReference>
<name>A0A2K1KUH0_PHYPA</name>
<keyword evidence="4" id="KW-1185">Reference proteome</keyword>
<protein>
    <submittedName>
        <fullName evidence="2 3">Uncharacterized protein</fullName>
    </submittedName>
</protein>
<dbReference type="PaxDb" id="3218-PP1S25_51V6.1"/>
<evidence type="ECO:0000313" key="2">
    <source>
        <dbReference type="EMBL" id="PNR57400.1"/>
    </source>
</evidence>
<feature type="region of interest" description="Disordered" evidence="1">
    <location>
        <begin position="28"/>
        <end position="48"/>
    </location>
</feature>
<organism evidence="2">
    <name type="scientific">Physcomitrium patens</name>
    <name type="common">Spreading-leaved earth moss</name>
    <name type="synonym">Physcomitrella patens</name>
    <dbReference type="NCBI Taxonomy" id="3218"/>
    <lineage>
        <taxon>Eukaryota</taxon>
        <taxon>Viridiplantae</taxon>
        <taxon>Streptophyta</taxon>
        <taxon>Embryophyta</taxon>
        <taxon>Bryophyta</taxon>
        <taxon>Bryophytina</taxon>
        <taxon>Bryopsida</taxon>
        <taxon>Funariidae</taxon>
        <taxon>Funariales</taxon>
        <taxon>Funariaceae</taxon>
        <taxon>Physcomitrium</taxon>
    </lineage>
</organism>
<dbReference type="EnsemblPlants" id="Pp3c3_13960V3.1">
    <property type="protein sequence ID" value="PAC:32941242.CDS.1"/>
    <property type="gene ID" value="Pp3c3_13960"/>
</dbReference>
<dbReference type="AlphaFoldDB" id="A0A2K1KUH0"/>
<dbReference type="Gramene" id="Pp3c3_13960V3.2">
    <property type="protein sequence ID" value="PAC:32941243.CDS.1"/>
    <property type="gene ID" value="Pp3c3_13960"/>
</dbReference>
<evidence type="ECO:0000256" key="1">
    <source>
        <dbReference type="SAM" id="MobiDB-lite"/>
    </source>
</evidence>
<dbReference type="Proteomes" id="UP000006727">
    <property type="component" value="Chromosome 3"/>
</dbReference>
<evidence type="ECO:0000313" key="3">
    <source>
        <dbReference type="EnsemblPlants" id="PAC:32941242.CDS.1"/>
    </source>
</evidence>
<accession>A0A2K1KUH0</accession>
<dbReference type="InParanoid" id="A0A2K1KUH0"/>
<dbReference type="EMBL" id="ABEU02000003">
    <property type="protein sequence ID" value="PNR57400.1"/>
    <property type="molecule type" value="Genomic_DNA"/>
</dbReference>
<dbReference type="Gramene" id="Pp3c3_13960V3.1">
    <property type="protein sequence ID" value="PAC:32941242.CDS.1"/>
    <property type="gene ID" value="Pp3c3_13960"/>
</dbReference>
<evidence type="ECO:0000313" key="4">
    <source>
        <dbReference type="Proteomes" id="UP000006727"/>
    </source>
</evidence>
<reference evidence="2 4" key="2">
    <citation type="journal article" date="2018" name="Plant J.">
        <title>The Physcomitrella patens chromosome-scale assembly reveals moss genome structure and evolution.</title>
        <authorList>
            <person name="Lang D."/>
            <person name="Ullrich K.K."/>
            <person name="Murat F."/>
            <person name="Fuchs J."/>
            <person name="Jenkins J."/>
            <person name="Haas F.B."/>
            <person name="Piednoel M."/>
            <person name="Gundlach H."/>
            <person name="Van Bel M."/>
            <person name="Meyberg R."/>
            <person name="Vives C."/>
            <person name="Morata J."/>
            <person name="Symeonidi A."/>
            <person name="Hiss M."/>
            <person name="Muchero W."/>
            <person name="Kamisugi Y."/>
            <person name="Saleh O."/>
            <person name="Blanc G."/>
            <person name="Decker E.L."/>
            <person name="van Gessel N."/>
            <person name="Grimwood J."/>
            <person name="Hayes R.D."/>
            <person name="Graham S.W."/>
            <person name="Gunter L.E."/>
            <person name="McDaniel S.F."/>
            <person name="Hoernstein S.N.W."/>
            <person name="Larsson A."/>
            <person name="Li F.W."/>
            <person name="Perroud P.F."/>
            <person name="Phillips J."/>
            <person name="Ranjan P."/>
            <person name="Rokshar D.S."/>
            <person name="Rothfels C.J."/>
            <person name="Schneider L."/>
            <person name="Shu S."/>
            <person name="Stevenson D.W."/>
            <person name="Thummler F."/>
            <person name="Tillich M."/>
            <person name="Villarreal Aguilar J.C."/>
            <person name="Widiez T."/>
            <person name="Wong G.K."/>
            <person name="Wymore A."/>
            <person name="Zhang Y."/>
            <person name="Zimmer A.D."/>
            <person name="Quatrano R.S."/>
            <person name="Mayer K.F.X."/>
            <person name="Goodstein D."/>
            <person name="Casacuberta J.M."/>
            <person name="Vandepoele K."/>
            <person name="Reski R."/>
            <person name="Cuming A.C."/>
            <person name="Tuskan G.A."/>
            <person name="Maumus F."/>
            <person name="Salse J."/>
            <person name="Schmutz J."/>
            <person name="Rensing S.A."/>
        </authorList>
    </citation>
    <scope>NUCLEOTIDE SEQUENCE [LARGE SCALE GENOMIC DNA]</scope>
    <source>
        <strain evidence="3 4">cv. Gransden 2004</strain>
    </source>
</reference>
<sequence>MDEWCEYGWMYKRSREVVESSMAFGAIKDKDEAQHNTERSPNTHDLGLSPWSFLELLTSPPPCHSPL</sequence>
<reference evidence="2 4" key="1">
    <citation type="journal article" date="2008" name="Science">
        <title>The Physcomitrella genome reveals evolutionary insights into the conquest of land by plants.</title>
        <authorList>
            <person name="Rensing S."/>
            <person name="Lang D."/>
            <person name="Zimmer A."/>
            <person name="Terry A."/>
            <person name="Salamov A."/>
            <person name="Shapiro H."/>
            <person name="Nishiyama T."/>
            <person name="Perroud P.-F."/>
            <person name="Lindquist E."/>
            <person name="Kamisugi Y."/>
            <person name="Tanahashi T."/>
            <person name="Sakakibara K."/>
            <person name="Fujita T."/>
            <person name="Oishi K."/>
            <person name="Shin-I T."/>
            <person name="Kuroki Y."/>
            <person name="Toyoda A."/>
            <person name="Suzuki Y."/>
            <person name="Hashimoto A."/>
            <person name="Yamaguchi K."/>
            <person name="Sugano A."/>
            <person name="Kohara Y."/>
            <person name="Fujiyama A."/>
            <person name="Anterola A."/>
            <person name="Aoki S."/>
            <person name="Ashton N."/>
            <person name="Barbazuk W.B."/>
            <person name="Barker E."/>
            <person name="Bennetzen J."/>
            <person name="Bezanilla M."/>
            <person name="Blankenship R."/>
            <person name="Cho S.H."/>
            <person name="Dutcher S."/>
            <person name="Estelle M."/>
            <person name="Fawcett J.A."/>
            <person name="Gundlach H."/>
            <person name="Hanada K."/>
            <person name="Heyl A."/>
            <person name="Hicks K.A."/>
            <person name="Hugh J."/>
            <person name="Lohr M."/>
            <person name="Mayer K."/>
            <person name="Melkozernov A."/>
            <person name="Murata T."/>
            <person name="Nelson D."/>
            <person name="Pils B."/>
            <person name="Prigge M."/>
            <person name="Reiss B."/>
            <person name="Renner T."/>
            <person name="Rombauts S."/>
            <person name="Rushton P."/>
            <person name="Sanderfoot A."/>
            <person name="Schween G."/>
            <person name="Shiu S.-H."/>
            <person name="Stueber K."/>
            <person name="Theodoulou F.L."/>
            <person name="Tu H."/>
            <person name="Van de Peer Y."/>
            <person name="Verrier P.J."/>
            <person name="Waters E."/>
            <person name="Wood A."/>
            <person name="Yang L."/>
            <person name="Cove D."/>
            <person name="Cuming A."/>
            <person name="Hasebe M."/>
            <person name="Lucas S."/>
            <person name="Mishler D.B."/>
            <person name="Reski R."/>
            <person name="Grigoriev I."/>
            <person name="Quatrano R.S."/>
            <person name="Boore J.L."/>
        </authorList>
    </citation>
    <scope>NUCLEOTIDE SEQUENCE [LARGE SCALE GENOMIC DNA]</scope>
    <source>
        <strain evidence="3 4">cv. Gransden 2004</strain>
    </source>
</reference>
<gene>
    <name evidence="2" type="ORF">PHYPA_004394</name>
</gene>